<name>A0A8R1DRH6_CAEJA</name>
<proteinExistence type="predicted"/>
<reference evidence="3" key="1">
    <citation type="submission" date="2010-08" db="EMBL/GenBank/DDBJ databases">
        <authorList>
            <consortium name="Caenorhabditis japonica Sequencing Consortium"/>
            <person name="Wilson R.K."/>
        </authorList>
    </citation>
    <scope>NUCLEOTIDE SEQUENCE [LARGE SCALE GENOMIC DNA]</scope>
    <source>
        <strain evidence="3">DF5081</strain>
    </source>
</reference>
<reference evidence="2" key="2">
    <citation type="submission" date="2022-06" db="UniProtKB">
        <authorList>
            <consortium name="EnsemblMetazoa"/>
        </authorList>
    </citation>
    <scope>IDENTIFICATION</scope>
    <source>
        <strain evidence="2">DF5081</strain>
    </source>
</reference>
<dbReference type="EnsemblMetazoa" id="CJA09920.1">
    <property type="protein sequence ID" value="CJA09920.1"/>
    <property type="gene ID" value="WBGene00129124"/>
</dbReference>
<dbReference type="PANTHER" id="PTHR21737:SF4">
    <property type="entry name" value="SPLICING FACTOR CACTIN"/>
    <property type="match status" value="1"/>
</dbReference>
<dbReference type="PANTHER" id="PTHR21737">
    <property type="entry name" value="POLYGLUTAMINE BINDING PROTEIN 1/MARVEL MEMBRANE-ASSOCIATING DOMAIN CONTAINING 3"/>
    <property type="match status" value="1"/>
</dbReference>
<feature type="domain" description="Splicing factor cactin central" evidence="1">
    <location>
        <begin position="2"/>
        <end position="119"/>
    </location>
</feature>
<dbReference type="Proteomes" id="UP000005237">
    <property type="component" value="Unassembled WGS sequence"/>
</dbReference>
<evidence type="ECO:0000259" key="1">
    <source>
        <dbReference type="Pfam" id="PF10312"/>
    </source>
</evidence>
<dbReference type="AlphaFoldDB" id="A0A8R1DRH6"/>
<dbReference type="GO" id="GO:0045292">
    <property type="term" value="P:mRNA cis splicing, via spliceosome"/>
    <property type="evidence" value="ECO:0007669"/>
    <property type="project" value="TreeGrafter"/>
</dbReference>
<sequence>ILIQIKERTRIRIDQGRAKAIDLLTRYARFIDDVEKIPDFELENPIDYIKNACKSSDDLEDLLEDIKTFRQIDGWLKNETWWLDISKIAEDEITKRERQGGRAELNLSLQSEVQNMFKEPKETL</sequence>
<accession>A0A8R1DRH6</accession>
<protein>
    <submittedName>
        <fullName evidence="2">Cactin_mid domain-containing protein</fullName>
    </submittedName>
</protein>
<dbReference type="GO" id="GO:0005737">
    <property type="term" value="C:cytoplasm"/>
    <property type="evidence" value="ECO:0007669"/>
    <property type="project" value="TreeGrafter"/>
</dbReference>
<organism evidence="2 3">
    <name type="scientific">Caenorhabditis japonica</name>
    <dbReference type="NCBI Taxonomy" id="281687"/>
    <lineage>
        <taxon>Eukaryota</taxon>
        <taxon>Metazoa</taxon>
        <taxon>Ecdysozoa</taxon>
        <taxon>Nematoda</taxon>
        <taxon>Chromadorea</taxon>
        <taxon>Rhabditida</taxon>
        <taxon>Rhabditina</taxon>
        <taxon>Rhabditomorpha</taxon>
        <taxon>Rhabditoidea</taxon>
        <taxon>Rhabditidae</taxon>
        <taxon>Peloderinae</taxon>
        <taxon>Caenorhabditis</taxon>
    </lineage>
</organism>
<evidence type="ECO:0000313" key="3">
    <source>
        <dbReference type="Proteomes" id="UP000005237"/>
    </source>
</evidence>
<dbReference type="InterPro" id="IPR018816">
    <property type="entry name" value="Cactin_central"/>
</dbReference>
<keyword evidence="3" id="KW-1185">Reference proteome</keyword>
<evidence type="ECO:0000313" key="2">
    <source>
        <dbReference type="EnsemblMetazoa" id="CJA09920.1"/>
    </source>
</evidence>
<dbReference type="GO" id="GO:0005681">
    <property type="term" value="C:spliceosomal complex"/>
    <property type="evidence" value="ECO:0007669"/>
    <property type="project" value="TreeGrafter"/>
</dbReference>
<dbReference type="Pfam" id="PF10312">
    <property type="entry name" value="Cactin_mid"/>
    <property type="match status" value="1"/>
</dbReference>